<keyword evidence="3" id="KW-1185">Reference proteome</keyword>
<dbReference type="SUPFAM" id="SSF52047">
    <property type="entry name" value="RNI-like"/>
    <property type="match status" value="1"/>
</dbReference>
<proteinExistence type="predicted"/>
<evidence type="ECO:0000256" key="1">
    <source>
        <dbReference type="SAM" id="MobiDB-lite"/>
    </source>
</evidence>
<comment type="caution">
    <text evidence="2">The sequence shown here is derived from an EMBL/GenBank/DDBJ whole genome shotgun (WGS) entry which is preliminary data.</text>
</comment>
<name>A0A9P6I0G6_9PEZI</name>
<evidence type="ECO:0000313" key="2">
    <source>
        <dbReference type="EMBL" id="KAF9871731.1"/>
    </source>
</evidence>
<reference evidence="2" key="2">
    <citation type="submission" date="2020-11" db="EMBL/GenBank/DDBJ databases">
        <title>Whole genome sequencing of Colletotrichum sp.</title>
        <authorList>
            <person name="Li H."/>
        </authorList>
    </citation>
    <scope>NUCLEOTIDE SEQUENCE</scope>
    <source>
        <strain evidence="2">CkLH20</strain>
    </source>
</reference>
<dbReference type="EMBL" id="JAATWM020000042">
    <property type="protein sequence ID" value="KAF9871731.1"/>
    <property type="molecule type" value="Genomic_DNA"/>
</dbReference>
<evidence type="ECO:0000313" key="3">
    <source>
        <dbReference type="Proteomes" id="UP000781932"/>
    </source>
</evidence>
<dbReference type="RefSeq" id="XP_038741192.1">
    <property type="nucleotide sequence ID" value="XM_038893379.1"/>
</dbReference>
<dbReference type="AlphaFoldDB" id="A0A9P6I0G6"/>
<feature type="region of interest" description="Disordered" evidence="1">
    <location>
        <begin position="1"/>
        <end position="39"/>
    </location>
</feature>
<reference evidence="2" key="1">
    <citation type="submission" date="2020-03" db="EMBL/GenBank/DDBJ databases">
        <authorList>
            <person name="He L."/>
        </authorList>
    </citation>
    <scope>NUCLEOTIDE SEQUENCE</scope>
    <source>
        <strain evidence="2">CkLH20</strain>
    </source>
</reference>
<organism evidence="2 3">
    <name type="scientific">Colletotrichum karsti</name>
    <dbReference type="NCBI Taxonomy" id="1095194"/>
    <lineage>
        <taxon>Eukaryota</taxon>
        <taxon>Fungi</taxon>
        <taxon>Dikarya</taxon>
        <taxon>Ascomycota</taxon>
        <taxon>Pezizomycotina</taxon>
        <taxon>Sordariomycetes</taxon>
        <taxon>Hypocreomycetidae</taxon>
        <taxon>Glomerellales</taxon>
        <taxon>Glomerellaceae</taxon>
        <taxon>Colletotrichum</taxon>
        <taxon>Colletotrichum boninense species complex</taxon>
    </lineage>
</organism>
<protein>
    <submittedName>
        <fullName evidence="2">Uncharacterized protein</fullName>
    </submittedName>
</protein>
<sequence>MEPLTSLQKALPYSGETPPASGEASPSEEQPPLEPPKTGIANLPNELLSMICELLIPINERGTWKSKLDTVDTTKQIYILKDYNRMALRGFALSCKRHRKVALFHLRGSIVVPDFGSASHLVSILRRLNKSSVSAQHTQRLCISVADNASSFESFRNVWTPFWAVGNVSKSLKSDRKIQDDCSFVTELAQASGRPVPALIPMRPSRDAQRASWAALHGLLTVLTMDRLPNLRELTLSLPPMVAEEIVKTFGAASRATPAPALPTLEAIRIAFRAWYRSDDYVGFERLSSTAVASLLALGENVSELYLQDCNVSGAEYTRALGRLRSVTLKRVTLTADDLQRLFGGCQELTHFAFLARNATRPPEGFLERRPMAPDIVAVLKKSSRTLRSLCIDTRYLGVDDILQYETPLEMGVFECLEKLWIDIRSVDCPIGGCSRARRRTFFTTLPQTLRRLHLDGFAFGYGLLMNLREFAVSLSRERHSLLTEVAAECFHHWAVREGQEILQIFQSSGVTVLPHACKEPVLW</sequence>
<dbReference type="GeneID" id="62166453"/>
<dbReference type="OrthoDB" id="4848508at2759"/>
<dbReference type="Proteomes" id="UP000781932">
    <property type="component" value="Unassembled WGS sequence"/>
</dbReference>
<accession>A0A9P6I0G6</accession>
<gene>
    <name evidence="2" type="ORF">CkaCkLH20_10665</name>
</gene>